<dbReference type="EMBL" id="JACHDD010000032">
    <property type="protein sequence ID" value="MBB5429575.1"/>
    <property type="molecule type" value="Genomic_DNA"/>
</dbReference>
<protein>
    <submittedName>
        <fullName evidence="1">Uncharacterized protein</fullName>
    </submittedName>
</protein>
<dbReference type="Proteomes" id="UP000592780">
    <property type="component" value="Unassembled WGS sequence"/>
</dbReference>
<name>A0A7W8QFZ8_PARAM</name>
<dbReference type="AlphaFoldDB" id="A0A7W8QFZ8"/>
<sequence length="228" mass="25840">MPAPPAILSVSKRAQLITEARALDVAELRSLKAEKRYALAVLFIQAQLQKALDDVAEIFIKVIRKFETYAKVRLQKYQLEHAGVLEGLVGQFRDVLQILEDEGVSERQRLPKVREALGDPAAALAQCDEHIAYAGQFDLPFMLVPYRNQRSLLFQCLDVLPLRSSSQDRAVLVALAWLQGFRNAHREYLLLTENDLANLPLDWLPENWERAVFPHRAARPSRSICGIS</sequence>
<evidence type="ECO:0000313" key="1">
    <source>
        <dbReference type="EMBL" id="MBB5429575.1"/>
    </source>
</evidence>
<evidence type="ECO:0000313" key="2">
    <source>
        <dbReference type="Proteomes" id="UP000592780"/>
    </source>
</evidence>
<proteinExistence type="predicted"/>
<accession>A0A7W8QFZ8</accession>
<reference evidence="1 2" key="1">
    <citation type="submission" date="2020-08" db="EMBL/GenBank/DDBJ databases">
        <title>Genomic Encyclopedia of Type Strains, Phase IV (KMG-V): Genome sequencing to study the core and pangenomes of soil and plant-associated prokaryotes.</title>
        <authorList>
            <person name="Whitman W."/>
        </authorList>
    </citation>
    <scope>NUCLEOTIDE SEQUENCE [LARGE SCALE GENOMIC DNA]</scope>
    <source>
        <strain evidence="1 2">JPY158</strain>
    </source>
</reference>
<dbReference type="RefSeq" id="WP_026228904.1">
    <property type="nucleotide sequence ID" value="NZ_JBNDLN010000003.1"/>
</dbReference>
<gene>
    <name evidence="1" type="ORF">HDG40_007772</name>
</gene>
<keyword evidence="2" id="KW-1185">Reference proteome</keyword>
<comment type="caution">
    <text evidence="1">The sequence shown here is derived from an EMBL/GenBank/DDBJ whole genome shotgun (WGS) entry which is preliminary data.</text>
</comment>
<organism evidence="1 2">
    <name type="scientific">Paraburkholderia atlantica</name>
    <dbReference type="NCBI Taxonomy" id="2654982"/>
    <lineage>
        <taxon>Bacteria</taxon>
        <taxon>Pseudomonadati</taxon>
        <taxon>Pseudomonadota</taxon>
        <taxon>Betaproteobacteria</taxon>
        <taxon>Burkholderiales</taxon>
        <taxon>Burkholderiaceae</taxon>
        <taxon>Paraburkholderia</taxon>
    </lineage>
</organism>